<organism evidence="1 3">
    <name type="scientific">Moraxella catarrhalis</name>
    <name type="common">Branhamella catarrhalis</name>
    <dbReference type="NCBI Taxonomy" id="480"/>
    <lineage>
        <taxon>Bacteria</taxon>
        <taxon>Pseudomonadati</taxon>
        <taxon>Pseudomonadota</taxon>
        <taxon>Gammaproteobacteria</taxon>
        <taxon>Moraxellales</taxon>
        <taxon>Moraxellaceae</taxon>
        <taxon>Moraxella</taxon>
    </lineage>
</organism>
<proteinExistence type="predicted"/>
<accession>A0A198UV28</accession>
<gene>
    <name evidence="2" type="ORF">AO382_1534</name>
    <name evidence="1" type="ORF">AO384_0238</name>
</gene>
<evidence type="ECO:0000313" key="1">
    <source>
        <dbReference type="EMBL" id="OAU97991.1"/>
    </source>
</evidence>
<reference evidence="3 4" key="1">
    <citation type="journal article" date="2016" name="Genome Biol. Evol.">
        <title>Comparative Genomic Analyses of the Moraxella catarrhalis Serosensitive and Seroresistant Lineages Demonstrate Their Independent Evolution.</title>
        <authorList>
            <person name="Earl J.P."/>
            <person name="de Vries S.P."/>
            <person name="Ahmed A."/>
            <person name="Powell E."/>
            <person name="Schultz M.P."/>
            <person name="Hermans P.W."/>
            <person name="Hill D.J."/>
            <person name="Zhou Z."/>
            <person name="Constantinidou C.I."/>
            <person name="Hu F.Z."/>
            <person name="Bootsma H.J."/>
            <person name="Ehrlich G.D."/>
        </authorList>
    </citation>
    <scope>NUCLEOTIDE SEQUENCE [LARGE SCALE GENOMIC DNA]</scope>
    <source>
        <strain evidence="1 3">Z7542</strain>
        <strain evidence="2 4">Z7574</strain>
    </source>
</reference>
<dbReference type="EMBL" id="LXHC01000004">
    <property type="protein sequence ID" value="OAU97991.1"/>
    <property type="molecule type" value="Genomic_DNA"/>
</dbReference>
<dbReference type="Proteomes" id="UP000078446">
    <property type="component" value="Unassembled WGS sequence"/>
</dbReference>
<evidence type="ECO:0000313" key="4">
    <source>
        <dbReference type="Proteomes" id="UP000078446"/>
    </source>
</evidence>
<evidence type="ECO:0000313" key="3">
    <source>
        <dbReference type="Proteomes" id="UP000078228"/>
    </source>
</evidence>
<sequence>MLSYQCHLLITITLCKVFMVLRNQTQKSLEITGKNDH</sequence>
<evidence type="ECO:0000313" key="2">
    <source>
        <dbReference type="EMBL" id="OAV00384.1"/>
    </source>
</evidence>
<protein>
    <submittedName>
        <fullName evidence="1">Uncharacterized protein</fullName>
    </submittedName>
</protein>
<name>A0A198UV28_MORCA</name>
<keyword evidence="3" id="KW-1185">Reference proteome</keyword>
<dbReference type="EMBL" id="LXHE01000014">
    <property type="protein sequence ID" value="OAV00384.1"/>
    <property type="molecule type" value="Genomic_DNA"/>
</dbReference>
<dbReference type="AlphaFoldDB" id="A0A198UV28"/>
<dbReference type="Proteomes" id="UP000078228">
    <property type="component" value="Unassembled WGS sequence"/>
</dbReference>
<dbReference type="PATRIC" id="fig|480.236.peg.2229"/>
<comment type="caution">
    <text evidence="1">The sequence shown here is derived from an EMBL/GenBank/DDBJ whole genome shotgun (WGS) entry which is preliminary data.</text>
</comment>